<accession>A0AAJ0F192</accession>
<dbReference type="PANTHER" id="PTHR35394">
    <property type="entry name" value="DUF3176 DOMAIN-CONTAINING PROTEIN"/>
    <property type="match status" value="1"/>
</dbReference>
<dbReference type="InterPro" id="IPR021514">
    <property type="entry name" value="DUF3176"/>
</dbReference>
<gene>
    <name evidence="3" type="ORF">QBC47DRAFT_435543</name>
</gene>
<feature type="transmembrane region" description="Helical" evidence="2">
    <location>
        <begin position="106"/>
        <end position="126"/>
    </location>
</feature>
<evidence type="ECO:0000313" key="3">
    <source>
        <dbReference type="EMBL" id="KAK1750941.1"/>
    </source>
</evidence>
<dbReference type="Pfam" id="PF11374">
    <property type="entry name" value="DUF3176"/>
    <property type="match status" value="1"/>
</dbReference>
<reference evidence="3" key="1">
    <citation type="submission" date="2023-06" db="EMBL/GenBank/DDBJ databases">
        <title>Genome-scale phylogeny and comparative genomics of the fungal order Sordariales.</title>
        <authorList>
            <consortium name="Lawrence Berkeley National Laboratory"/>
            <person name="Hensen N."/>
            <person name="Bonometti L."/>
            <person name="Westerberg I."/>
            <person name="Brannstrom I.O."/>
            <person name="Guillou S."/>
            <person name="Cros-Aarteil S."/>
            <person name="Calhoun S."/>
            <person name="Haridas S."/>
            <person name="Kuo A."/>
            <person name="Mondo S."/>
            <person name="Pangilinan J."/>
            <person name="Riley R."/>
            <person name="Labutti K."/>
            <person name="Andreopoulos B."/>
            <person name="Lipzen A."/>
            <person name="Chen C."/>
            <person name="Yanf M."/>
            <person name="Daum C."/>
            <person name="Ng V."/>
            <person name="Clum A."/>
            <person name="Steindorff A."/>
            <person name="Ohm R."/>
            <person name="Martin F."/>
            <person name="Silar P."/>
            <person name="Natvig D."/>
            <person name="Lalanne C."/>
            <person name="Gautier V."/>
            <person name="Ament-Velasquez S.L."/>
            <person name="Kruys A."/>
            <person name="Hutchinson M.I."/>
            <person name="Powell A.J."/>
            <person name="Barry K."/>
            <person name="Miller A.N."/>
            <person name="Grigoriev I.V."/>
            <person name="Debuchy R."/>
            <person name="Gladieux P."/>
            <person name="Thoren M.H."/>
            <person name="Johannesson H."/>
        </authorList>
    </citation>
    <scope>NUCLEOTIDE SEQUENCE</scope>
    <source>
        <strain evidence="3">PSN4</strain>
    </source>
</reference>
<organism evidence="3 4">
    <name type="scientific">Echria macrotheca</name>
    <dbReference type="NCBI Taxonomy" id="438768"/>
    <lineage>
        <taxon>Eukaryota</taxon>
        <taxon>Fungi</taxon>
        <taxon>Dikarya</taxon>
        <taxon>Ascomycota</taxon>
        <taxon>Pezizomycotina</taxon>
        <taxon>Sordariomycetes</taxon>
        <taxon>Sordariomycetidae</taxon>
        <taxon>Sordariales</taxon>
        <taxon>Schizotheciaceae</taxon>
        <taxon>Echria</taxon>
    </lineage>
</organism>
<feature type="transmembrane region" description="Helical" evidence="2">
    <location>
        <begin position="205"/>
        <end position="223"/>
    </location>
</feature>
<evidence type="ECO:0000256" key="2">
    <source>
        <dbReference type="SAM" id="Phobius"/>
    </source>
</evidence>
<dbReference type="AlphaFoldDB" id="A0AAJ0F192"/>
<feature type="transmembrane region" description="Helical" evidence="2">
    <location>
        <begin position="567"/>
        <end position="588"/>
    </location>
</feature>
<name>A0AAJ0F192_9PEZI</name>
<feature type="region of interest" description="Disordered" evidence="1">
    <location>
        <begin position="50"/>
        <end position="85"/>
    </location>
</feature>
<feature type="region of interest" description="Disordered" evidence="1">
    <location>
        <begin position="1"/>
        <end position="35"/>
    </location>
</feature>
<dbReference type="EMBL" id="MU839844">
    <property type="protein sequence ID" value="KAK1750941.1"/>
    <property type="molecule type" value="Genomic_DNA"/>
</dbReference>
<dbReference type="Proteomes" id="UP001239445">
    <property type="component" value="Unassembled WGS sequence"/>
</dbReference>
<comment type="caution">
    <text evidence="3">The sequence shown here is derived from an EMBL/GenBank/DDBJ whole genome shotgun (WGS) entry which is preliminary data.</text>
</comment>
<evidence type="ECO:0000313" key="4">
    <source>
        <dbReference type="Proteomes" id="UP001239445"/>
    </source>
</evidence>
<feature type="transmembrane region" description="Helical" evidence="2">
    <location>
        <begin position="138"/>
        <end position="160"/>
    </location>
</feature>
<dbReference type="PANTHER" id="PTHR35394:SF6">
    <property type="entry name" value="DUF3176 DOMAIN-CONTAINING PROTEIN"/>
    <property type="match status" value="1"/>
</dbReference>
<proteinExistence type="predicted"/>
<keyword evidence="2" id="KW-0812">Transmembrane</keyword>
<keyword evidence="4" id="KW-1185">Reference proteome</keyword>
<protein>
    <submittedName>
        <fullName evidence="3">Uncharacterized protein</fullName>
    </submittedName>
</protein>
<evidence type="ECO:0000256" key="1">
    <source>
        <dbReference type="SAM" id="MobiDB-lite"/>
    </source>
</evidence>
<keyword evidence="2" id="KW-1133">Transmembrane helix</keyword>
<feature type="compositionally biased region" description="Polar residues" evidence="1">
    <location>
        <begin position="10"/>
        <end position="27"/>
    </location>
</feature>
<feature type="compositionally biased region" description="Gly residues" evidence="1">
    <location>
        <begin position="71"/>
        <end position="80"/>
    </location>
</feature>
<sequence length="654" mass="69834">MATPPVQHSRVGSTASIASVATQTAEQPDSVPRGSLLKFQAVETVTAADVPAEKSSPTSEVTSPVAWGGSNKNGGGGDGTAGRVSQMTSRTTGSLFSSTSSWTFEIASMVTAAAAVAAIIAVLAYYDNKPLPAWPTGITLNALIAVLTTIATASMSVPLSSGLSQLKWIRFKTGRAPLADMEYFDDASRGALGALSLLFRARGGVAGSFGAFAMIVALLLSPFSQQIATYPMRTTEVEGGAATNLRALGYELRLPGFDELAAFVPILPIKSAVYYGLFAENNKPWLNLPLTCPTGNCTFGEIETFAICQSCVDMTEYMTRSCVGGTPADGNMTGCGWKLPSGAALNTSAEVFSMTSLFPGSISGASYSTIMKLIFMGTEAFEGPKDVLKPWAKQCTLNACVQRLNSVITHGELNETIVAEYTNTTVPNTRDAIDHLEPIYITSPVTGTQYNMSRSTVLAWQSWFAHLFQNGTASRNAEYINRTLETAPGSPNVLVNLTVGISEGNTFFDHDVVQAFYWNYYEYPTGIEMLVSDLAVSTTVSVRAVNNHNERVNGTTLVYETYVHVRWGFVAVPAVAVLLAVLFLALAANRSARAGAELWKSSALAMLFHGLDDSVRARFGDLDGLEAKKKEAKEVKVKLEGEEGGGVLRTDRVY</sequence>
<keyword evidence="2" id="KW-0472">Membrane</keyword>